<reference evidence="4" key="3">
    <citation type="submission" date="2025-04" db="UniProtKB">
        <authorList>
            <consortium name="RefSeq"/>
        </authorList>
    </citation>
    <scope>IDENTIFICATION</scope>
    <source>
        <strain evidence="4">CBS 304.34</strain>
    </source>
</reference>
<feature type="transmembrane region" description="Helical" evidence="1">
    <location>
        <begin position="14"/>
        <end position="33"/>
    </location>
</feature>
<dbReference type="AlphaFoldDB" id="A0A6A6YMT2"/>
<name>A0A6A6YMT2_9PEZI</name>
<reference evidence="4" key="2">
    <citation type="submission" date="2020-04" db="EMBL/GenBank/DDBJ databases">
        <authorList>
            <consortium name="NCBI Genome Project"/>
        </authorList>
    </citation>
    <scope>NUCLEOTIDE SEQUENCE</scope>
    <source>
        <strain evidence="4">CBS 304.34</strain>
    </source>
</reference>
<proteinExistence type="predicted"/>
<gene>
    <name evidence="2 4" type="ORF">BDZ99DRAFT_462711</name>
</gene>
<keyword evidence="1" id="KW-1133">Transmembrane helix</keyword>
<reference evidence="2 4" key="1">
    <citation type="journal article" date="2020" name="Stud. Mycol.">
        <title>101 Dothideomycetes genomes: a test case for predicting lifestyles and emergence of pathogens.</title>
        <authorList>
            <person name="Haridas S."/>
            <person name="Albert R."/>
            <person name="Binder M."/>
            <person name="Bloem J."/>
            <person name="Labutti K."/>
            <person name="Salamov A."/>
            <person name="Andreopoulos B."/>
            <person name="Baker S."/>
            <person name="Barry K."/>
            <person name="Bills G."/>
            <person name="Bluhm B."/>
            <person name="Cannon C."/>
            <person name="Castanera R."/>
            <person name="Culley D."/>
            <person name="Daum C."/>
            <person name="Ezra D."/>
            <person name="Gonzalez J."/>
            <person name="Henrissat B."/>
            <person name="Kuo A."/>
            <person name="Liang C."/>
            <person name="Lipzen A."/>
            <person name="Lutzoni F."/>
            <person name="Magnuson J."/>
            <person name="Mondo S."/>
            <person name="Nolan M."/>
            <person name="Ohm R."/>
            <person name="Pangilinan J."/>
            <person name="Park H.-J."/>
            <person name="Ramirez L."/>
            <person name="Alfaro M."/>
            <person name="Sun H."/>
            <person name="Tritt A."/>
            <person name="Yoshinaga Y."/>
            <person name="Zwiers L.-H."/>
            <person name="Turgeon B."/>
            <person name="Goodwin S."/>
            <person name="Spatafora J."/>
            <person name="Crous P."/>
            <person name="Grigoriev I."/>
        </authorList>
    </citation>
    <scope>NUCLEOTIDE SEQUENCE</scope>
    <source>
        <strain evidence="2 4">CBS 304.34</strain>
    </source>
</reference>
<evidence type="ECO:0000313" key="4">
    <source>
        <dbReference type="RefSeq" id="XP_033577064.1"/>
    </source>
</evidence>
<evidence type="ECO:0000313" key="3">
    <source>
        <dbReference type="Proteomes" id="UP000504636"/>
    </source>
</evidence>
<dbReference type="RefSeq" id="XP_033577064.1">
    <property type="nucleotide sequence ID" value="XM_033719914.1"/>
</dbReference>
<evidence type="ECO:0000313" key="2">
    <source>
        <dbReference type="EMBL" id="KAF2810100.1"/>
    </source>
</evidence>
<dbReference type="Proteomes" id="UP000504636">
    <property type="component" value="Unplaced"/>
</dbReference>
<evidence type="ECO:0000256" key="1">
    <source>
        <dbReference type="SAM" id="Phobius"/>
    </source>
</evidence>
<dbReference type="EMBL" id="MU003700">
    <property type="protein sequence ID" value="KAF2810100.1"/>
    <property type="molecule type" value="Genomic_DNA"/>
</dbReference>
<keyword evidence="1" id="KW-0812">Transmembrane</keyword>
<keyword evidence="3" id="KW-1185">Reference proteome</keyword>
<accession>A0A6A6YMT2</accession>
<keyword evidence="1" id="KW-0472">Membrane</keyword>
<sequence>MSEISSDIKPDGKLIFNIPYNALLNIVSFGSALHRTSKRKDHSSDSGRAFGAVILEGQ</sequence>
<dbReference type="GeneID" id="54460807"/>
<organism evidence="2">
    <name type="scientific">Mytilinidion resinicola</name>
    <dbReference type="NCBI Taxonomy" id="574789"/>
    <lineage>
        <taxon>Eukaryota</taxon>
        <taxon>Fungi</taxon>
        <taxon>Dikarya</taxon>
        <taxon>Ascomycota</taxon>
        <taxon>Pezizomycotina</taxon>
        <taxon>Dothideomycetes</taxon>
        <taxon>Pleosporomycetidae</taxon>
        <taxon>Mytilinidiales</taxon>
        <taxon>Mytilinidiaceae</taxon>
        <taxon>Mytilinidion</taxon>
    </lineage>
</organism>
<protein>
    <submittedName>
        <fullName evidence="2 4">Uncharacterized protein</fullName>
    </submittedName>
</protein>